<dbReference type="SMART" id="SM00448">
    <property type="entry name" value="REC"/>
    <property type="match status" value="1"/>
</dbReference>
<dbReference type="InterPro" id="IPR058245">
    <property type="entry name" value="NreC/VraR/RcsB-like_REC"/>
</dbReference>
<dbReference type="SMART" id="SM00421">
    <property type="entry name" value="HTH_LUXR"/>
    <property type="match status" value="1"/>
</dbReference>
<dbReference type="Pfam" id="PF00072">
    <property type="entry name" value="Response_reg"/>
    <property type="match status" value="1"/>
</dbReference>
<dbReference type="STRING" id="866536.Belba_1592"/>
<sequence length="222" mass="25227">MIAMVHQFLKLNNKPKAMKVFLVDDHAILLDGIKSLLERDDSLQITGEANTAEKALEFIKQNAVDLLITDFNLPGLDGLALVRLVKKISPETKIIMLSMHDEVHLVKEILKEGIHAYILKNDSHKELLSAISAVKVGKIYLSNDINKIIINSLQFPDEEKMLTDREREILKLIAQECSNKEIAEQLFISERTVETHRKNIFRKTKTNSLVGLIKFAYANNLI</sequence>
<keyword evidence="7" id="KW-1185">Reference proteome</keyword>
<dbReference type="InterPro" id="IPR039420">
    <property type="entry name" value="WalR-like"/>
</dbReference>
<dbReference type="HOGENOM" id="CLU_000445_90_1_10"/>
<dbReference type="SUPFAM" id="SSF46894">
    <property type="entry name" value="C-terminal effector domain of the bipartite response regulators"/>
    <property type="match status" value="1"/>
</dbReference>
<dbReference type="CDD" id="cd06170">
    <property type="entry name" value="LuxR_C_like"/>
    <property type="match status" value="1"/>
</dbReference>
<dbReference type="SUPFAM" id="SSF52172">
    <property type="entry name" value="CheY-like"/>
    <property type="match status" value="1"/>
</dbReference>
<dbReference type="EMBL" id="CP003281">
    <property type="protein sequence ID" value="AFL84199.1"/>
    <property type="molecule type" value="Genomic_DNA"/>
</dbReference>
<dbReference type="Proteomes" id="UP000006050">
    <property type="component" value="Chromosome"/>
</dbReference>
<dbReference type="GO" id="GO:0006355">
    <property type="term" value="P:regulation of DNA-templated transcription"/>
    <property type="evidence" value="ECO:0007669"/>
    <property type="project" value="InterPro"/>
</dbReference>
<feature type="modified residue" description="4-aspartylphosphate" evidence="3">
    <location>
        <position position="70"/>
    </location>
</feature>
<accession>I3Z4N1</accession>
<name>I3Z4N1_BELBD</name>
<evidence type="ECO:0000259" key="5">
    <source>
        <dbReference type="PROSITE" id="PS50110"/>
    </source>
</evidence>
<dbReference type="InterPro" id="IPR001789">
    <property type="entry name" value="Sig_transdc_resp-reg_receiver"/>
</dbReference>
<dbReference type="PANTHER" id="PTHR43214:SF43">
    <property type="entry name" value="TWO-COMPONENT RESPONSE REGULATOR"/>
    <property type="match status" value="1"/>
</dbReference>
<dbReference type="GO" id="GO:0003677">
    <property type="term" value="F:DNA binding"/>
    <property type="evidence" value="ECO:0007669"/>
    <property type="project" value="UniProtKB-KW"/>
</dbReference>
<dbReference type="KEGG" id="bbd:Belba_1592"/>
<evidence type="ECO:0000313" key="7">
    <source>
        <dbReference type="Proteomes" id="UP000006050"/>
    </source>
</evidence>
<dbReference type="InterPro" id="IPR011006">
    <property type="entry name" value="CheY-like_superfamily"/>
</dbReference>
<dbReference type="AlphaFoldDB" id="I3Z4N1"/>
<proteinExistence type="predicted"/>
<feature type="domain" description="Response regulatory" evidence="5">
    <location>
        <begin position="19"/>
        <end position="135"/>
    </location>
</feature>
<keyword evidence="2 6" id="KW-0238">DNA-binding</keyword>
<dbReference type="OrthoDB" id="9797341at2"/>
<dbReference type="InterPro" id="IPR016032">
    <property type="entry name" value="Sig_transdc_resp-reg_C-effctor"/>
</dbReference>
<evidence type="ECO:0000256" key="2">
    <source>
        <dbReference type="ARBA" id="ARBA00023125"/>
    </source>
</evidence>
<dbReference type="GO" id="GO:0000160">
    <property type="term" value="P:phosphorelay signal transduction system"/>
    <property type="evidence" value="ECO:0007669"/>
    <property type="project" value="InterPro"/>
</dbReference>
<dbReference type="Gene3D" id="3.40.50.2300">
    <property type="match status" value="1"/>
</dbReference>
<dbReference type="eggNOG" id="COG2197">
    <property type="taxonomic scope" value="Bacteria"/>
</dbReference>
<dbReference type="PANTHER" id="PTHR43214">
    <property type="entry name" value="TWO-COMPONENT RESPONSE REGULATOR"/>
    <property type="match status" value="1"/>
</dbReference>
<protein>
    <submittedName>
        <fullName evidence="6">Response regulator containing a CheY-like receiver domain and an HTH DNA-binding domain</fullName>
    </submittedName>
</protein>
<dbReference type="CDD" id="cd17535">
    <property type="entry name" value="REC_NarL-like"/>
    <property type="match status" value="1"/>
</dbReference>
<evidence type="ECO:0000313" key="6">
    <source>
        <dbReference type="EMBL" id="AFL84199.1"/>
    </source>
</evidence>
<feature type="domain" description="HTH luxR-type" evidence="4">
    <location>
        <begin position="155"/>
        <end position="220"/>
    </location>
</feature>
<dbReference type="PROSITE" id="PS50110">
    <property type="entry name" value="RESPONSE_REGULATORY"/>
    <property type="match status" value="1"/>
</dbReference>
<evidence type="ECO:0000259" key="4">
    <source>
        <dbReference type="PROSITE" id="PS50043"/>
    </source>
</evidence>
<evidence type="ECO:0000256" key="3">
    <source>
        <dbReference type="PROSITE-ProRule" id="PRU00169"/>
    </source>
</evidence>
<keyword evidence="1 3" id="KW-0597">Phosphoprotein</keyword>
<dbReference type="PROSITE" id="PS50043">
    <property type="entry name" value="HTH_LUXR_2"/>
    <property type="match status" value="1"/>
</dbReference>
<organism evidence="6 7">
    <name type="scientific">Belliella baltica (strain DSM 15883 / CIP 108006 / LMG 21964 / BA134)</name>
    <dbReference type="NCBI Taxonomy" id="866536"/>
    <lineage>
        <taxon>Bacteria</taxon>
        <taxon>Pseudomonadati</taxon>
        <taxon>Bacteroidota</taxon>
        <taxon>Cytophagia</taxon>
        <taxon>Cytophagales</taxon>
        <taxon>Cyclobacteriaceae</taxon>
        <taxon>Belliella</taxon>
    </lineage>
</organism>
<reference evidence="7" key="1">
    <citation type="submission" date="2012-06" db="EMBL/GenBank/DDBJ databases">
        <title>The complete genome of Belliella baltica DSM 15883.</title>
        <authorList>
            <person name="Lucas S."/>
            <person name="Copeland A."/>
            <person name="Lapidus A."/>
            <person name="Goodwin L."/>
            <person name="Pitluck S."/>
            <person name="Peters L."/>
            <person name="Mikhailova N."/>
            <person name="Davenport K."/>
            <person name="Kyrpides N."/>
            <person name="Mavromatis K."/>
            <person name="Pagani I."/>
            <person name="Ivanova N."/>
            <person name="Ovchinnikova G."/>
            <person name="Zeytun A."/>
            <person name="Detter J.C."/>
            <person name="Han C."/>
            <person name="Land M."/>
            <person name="Hauser L."/>
            <person name="Markowitz V."/>
            <person name="Cheng J.-F."/>
            <person name="Hugenholtz P."/>
            <person name="Woyke T."/>
            <person name="Wu D."/>
            <person name="Tindall B."/>
            <person name="Pomrenke H."/>
            <person name="Brambilla E."/>
            <person name="Klenk H.-P."/>
            <person name="Eisen J.A."/>
        </authorList>
    </citation>
    <scope>NUCLEOTIDE SEQUENCE [LARGE SCALE GENOMIC DNA]</scope>
    <source>
        <strain evidence="7">DSM 15883 / CIP 108006 / LMG 21964 / BA134</strain>
    </source>
</reference>
<dbReference type="InterPro" id="IPR000792">
    <property type="entry name" value="Tscrpt_reg_LuxR_C"/>
</dbReference>
<evidence type="ECO:0000256" key="1">
    <source>
        <dbReference type="ARBA" id="ARBA00022553"/>
    </source>
</evidence>
<gene>
    <name evidence="6" type="ordered locus">Belba_1592</name>
</gene>
<dbReference type="Pfam" id="PF00196">
    <property type="entry name" value="GerE"/>
    <property type="match status" value="1"/>
</dbReference>
<dbReference type="PRINTS" id="PR00038">
    <property type="entry name" value="HTHLUXR"/>
</dbReference>